<dbReference type="GO" id="GO:0055085">
    <property type="term" value="P:transmembrane transport"/>
    <property type="evidence" value="ECO:0007669"/>
    <property type="project" value="InterPro"/>
</dbReference>
<evidence type="ECO:0000256" key="7">
    <source>
        <dbReference type="RuleBase" id="RU363032"/>
    </source>
</evidence>
<reference evidence="10" key="1">
    <citation type="submission" date="2020-02" db="EMBL/GenBank/DDBJ databases">
        <authorList>
            <person name="Meier V. D."/>
        </authorList>
    </citation>
    <scope>NUCLEOTIDE SEQUENCE</scope>
    <source>
        <strain evidence="10">AVDCRST_MAG58</strain>
    </source>
</reference>
<feature type="region of interest" description="Disordered" evidence="8">
    <location>
        <begin position="1"/>
        <end position="21"/>
    </location>
</feature>
<dbReference type="PANTHER" id="PTHR30193:SF1">
    <property type="entry name" value="ABC TRANSPORTER PERMEASE PROTEIN YESP-RELATED"/>
    <property type="match status" value="1"/>
</dbReference>
<proteinExistence type="inferred from homology"/>
<evidence type="ECO:0000259" key="9">
    <source>
        <dbReference type="PROSITE" id="PS50928"/>
    </source>
</evidence>
<feature type="transmembrane region" description="Helical" evidence="7">
    <location>
        <begin position="128"/>
        <end position="148"/>
    </location>
</feature>
<dbReference type="PROSITE" id="PS50928">
    <property type="entry name" value="ABC_TM1"/>
    <property type="match status" value="1"/>
</dbReference>
<name>A0A6J4QLV4_9ACTN</name>
<comment type="similarity">
    <text evidence="7">Belongs to the binding-protein-dependent transport system permease family.</text>
</comment>
<feature type="transmembrane region" description="Helical" evidence="7">
    <location>
        <begin position="275"/>
        <end position="306"/>
    </location>
</feature>
<dbReference type="Gene3D" id="1.10.3720.10">
    <property type="entry name" value="MetI-like"/>
    <property type="match status" value="1"/>
</dbReference>
<dbReference type="InterPro" id="IPR051393">
    <property type="entry name" value="ABC_transporter_permease"/>
</dbReference>
<comment type="subcellular location">
    <subcellularLocation>
        <location evidence="1 7">Cell membrane</location>
        <topology evidence="1 7">Multi-pass membrane protein</topology>
    </subcellularLocation>
</comment>
<evidence type="ECO:0000256" key="3">
    <source>
        <dbReference type="ARBA" id="ARBA00022475"/>
    </source>
</evidence>
<feature type="transmembrane region" description="Helical" evidence="7">
    <location>
        <begin position="30"/>
        <end position="55"/>
    </location>
</feature>
<organism evidence="10">
    <name type="scientific">uncultured Rubrobacteraceae bacterium</name>
    <dbReference type="NCBI Taxonomy" id="349277"/>
    <lineage>
        <taxon>Bacteria</taxon>
        <taxon>Bacillati</taxon>
        <taxon>Actinomycetota</taxon>
        <taxon>Rubrobacteria</taxon>
        <taxon>Rubrobacterales</taxon>
        <taxon>Rubrobacteraceae</taxon>
        <taxon>environmental samples</taxon>
    </lineage>
</organism>
<feature type="transmembrane region" description="Helical" evidence="7">
    <location>
        <begin position="97"/>
        <end position="116"/>
    </location>
</feature>
<evidence type="ECO:0000256" key="6">
    <source>
        <dbReference type="ARBA" id="ARBA00023136"/>
    </source>
</evidence>
<evidence type="ECO:0000256" key="8">
    <source>
        <dbReference type="SAM" id="MobiDB-lite"/>
    </source>
</evidence>
<gene>
    <name evidence="10" type="ORF">AVDCRST_MAG58-645</name>
</gene>
<dbReference type="CDD" id="cd06261">
    <property type="entry name" value="TM_PBP2"/>
    <property type="match status" value="1"/>
</dbReference>
<dbReference type="InterPro" id="IPR000515">
    <property type="entry name" value="MetI-like"/>
</dbReference>
<evidence type="ECO:0000313" key="10">
    <source>
        <dbReference type="EMBL" id="CAA9448231.1"/>
    </source>
</evidence>
<dbReference type="Pfam" id="PF00528">
    <property type="entry name" value="BPD_transp_1"/>
    <property type="match status" value="1"/>
</dbReference>
<dbReference type="PANTHER" id="PTHR30193">
    <property type="entry name" value="ABC TRANSPORTER PERMEASE PROTEIN"/>
    <property type="match status" value="1"/>
</dbReference>
<feature type="transmembrane region" description="Helical" evidence="7">
    <location>
        <begin position="234"/>
        <end position="255"/>
    </location>
</feature>
<dbReference type="EMBL" id="CADCVF010000014">
    <property type="protein sequence ID" value="CAA9448231.1"/>
    <property type="molecule type" value="Genomic_DNA"/>
</dbReference>
<evidence type="ECO:0000256" key="2">
    <source>
        <dbReference type="ARBA" id="ARBA00022448"/>
    </source>
</evidence>
<keyword evidence="6 7" id="KW-0472">Membrane</keyword>
<dbReference type="AlphaFoldDB" id="A0A6J4QLV4"/>
<keyword evidence="4 7" id="KW-0812">Transmembrane</keyword>
<feature type="domain" description="ABC transmembrane type-1" evidence="9">
    <location>
        <begin position="91"/>
        <end position="307"/>
    </location>
</feature>
<evidence type="ECO:0000256" key="4">
    <source>
        <dbReference type="ARBA" id="ARBA00022692"/>
    </source>
</evidence>
<protein>
    <submittedName>
        <fullName evidence="10">ABC transporter, permease protein 1 (Cluster 1, maltose/g3p/polyamine/iron)</fullName>
    </submittedName>
</protein>
<keyword evidence="5 7" id="KW-1133">Transmembrane helix</keyword>
<keyword evidence="2 7" id="KW-0813">Transport</keyword>
<evidence type="ECO:0000256" key="1">
    <source>
        <dbReference type="ARBA" id="ARBA00004651"/>
    </source>
</evidence>
<evidence type="ECO:0000256" key="5">
    <source>
        <dbReference type="ARBA" id="ARBA00022989"/>
    </source>
</evidence>
<accession>A0A6J4QLV4</accession>
<dbReference type="GO" id="GO:0005886">
    <property type="term" value="C:plasma membrane"/>
    <property type="evidence" value="ECO:0007669"/>
    <property type="project" value="UniProtKB-SubCell"/>
</dbReference>
<sequence>MSMPSQQLGKQEIAHPQPRRSRAAAKEERVAYLFLMPWFAGLFLFLGVPLVYSLYISMTDRRLISAGKAHFVGLQNYVYMFTKDAFFYKSLLITMKWILMSTPLFLVVGLLISLLLNQKYFGMNVFRTILYIPAVVSGVAVAVLWLNLLNPELGVVNYVLIQLGVDNPPYWLEDPEWAMPAVVLMGLWGVGGMAIIYLAGLQNIPPHLYEAATIDGAGAWGKFRYVTLPMLSPTIFFLVLNAVIDALLIFGPLFVLTGGTGGGGPDNSLLFYMLYLYRISFVQGFMGYGTALAWILTIIGVLMVVIMMKLERRFVFYESEE</sequence>
<dbReference type="SUPFAM" id="SSF161098">
    <property type="entry name" value="MetI-like"/>
    <property type="match status" value="1"/>
</dbReference>
<dbReference type="InterPro" id="IPR035906">
    <property type="entry name" value="MetI-like_sf"/>
</dbReference>
<feature type="transmembrane region" description="Helical" evidence="7">
    <location>
        <begin position="177"/>
        <end position="199"/>
    </location>
</feature>
<keyword evidence="3" id="KW-1003">Cell membrane</keyword>